<evidence type="ECO:0000313" key="10">
    <source>
        <dbReference type="EMBL" id="CDQ24088.1"/>
    </source>
</evidence>
<feature type="coiled-coil region" evidence="8">
    <location>
        <begin position="75"/>
        <end position="102"/>
    </location>
</feature>
<comment type="similarity">
    <text evidence="1 4 7">Belongs to the aldehyde dehydrogenase family.</text>
</comment>
<evidence type="ECO:0000256" key="2">
    <source>
        <dbReference type="ARBA" id="ARBA00023002"/>
    </source>
</evidence>
<keyword evidence="8" id="KW-0175">Coiled coil</keyword>
<reference evidence="11" key="1">
    <citation type="submission" date="2014-03" db="EMBL/GenBank/DDBJ databases">
        <authorList>
            <person name="Urmite Genomes U."/>
        </authorList>
    </citation>
    <scope>NUCLEOTIDE SEQUENCE [LARGE SCALE GENOMIC DNA]</scope>
    <source>
        <strain evidence="11">HD-03</strain>
    </source>
</reference>
<dbReference type="AlphaFoldDB" id="A0A024P5N8"/>
<gene>
    <name evidence="10" type="ORF">BN983_02353</name>
</gene>
<dbReference type="InterPro" id="IPR016163">
    <property type="entry name" value="Ald_DH_C"/>
</dbReference>
<dbReference type="SUPFAM" id="SSF53720">
    <property type="entry name" value="ALDH-like"/>
    <property type="match status" value="1"/>
</dbReference>
<evidence type="ECO:0000259" key="9">
    <source>
        <dbReference type="Pfam" id="PF00171"/>
    </source>
</evidence>
<protein>
    <recommendedName>
        <fullName evidence="4">Aldehyde dehydrogenase</fullName>
    </recommendedName>
</protein>
<feature type="active site" evidence="5 6">
    <location>
        <position position="260"/>
    </location>
</feature>
<evidence type="ECO:0000256" key="7">
    <source>
        <dbReference type="RuleBase" id="RU003345"/>
    </source>
</evidence>
<feature type="active site" evidence="5">
    <location>
        <position position="294"/>
    </location>
</feature>
<dbReference type="PIRSF" id="PIRSF036492">
    <property type="entry name" value="ALDH"/>
    <property type="match status" value="1"/>
</dbReference>
<dbReference type="InterPro" id="IPR016162">
    <property type="entry name" value="Ald_DH_N"/>
</dbReference>
<evidence type="ECO:0000256" key="1">
    <source>
        <dbReference type="ARBA" id="ARBA00009986"/>
    </source>
</evidence>
<keyword evidence="2 4" id="KW-0560">Oxidoreductase</keyword>
<comment type="catalytic activity">
    <reaction evidence="3">
        <text>an aldehyde + NAD(+) + H2O = a carboxylate + NADH + 2 H(+)</text>
        <dbReference type="Rhea" id="RHEA:16185"/>
        <dbReference type="ChEBI" id="CHEBI:15377"/>
        <dbReference type="ChEBI" id="CHEBI:15378"/>
        <dbReference type="ChEBI" id="CHEBI:17478"/>
        <dbReference type="ChEBI" id="CHEBI:29067"/>
        <dbReference type="ChEBI" id="CHEBI:57540"/>
        <dbReference type="ChEBI" id="CHEBI:57945"/>
        <dbReference type="EC" id="1.2.1.3"/>
    </reaction>
</comment>
<reference evidence="10 11" key="2">
    <citation type="submission" date="2014-05" db="EMBL/GenBank/DDBJ databases">
        <title>Draft genome sequence of Halobacillus karajensis HK-03.</title>
        <authorList>
            <person name="Khelaifia S."/>
            <person name="Croce O."/>
            <person name="Lagier J.C."/>
            <person name="Raoult D."/>
        </authorList>
    </citation>
    <scope>NUCLEOTIDE SEQUENCE [LARGE SCALE GENOMIC DNA]</scope>
    <source>
        <strain evidence="10 11">HD-03</strain>
    </source>
</reference>
<evidence type="ECO:0000256" key="6">
    <source>
        <dbReference type="PROSITE-ProRule" id="PRU10007"/>
    </source>
</evidence>
<dbReference type="PANTHER" id="PTHR42804">
    <property type="entry name" value="ALDEHYDE DEHYDROGENASE"/>
    <property type="match status" value="1"/>
</dbReference>
<dbReference type="GO" id="GO:0004029">
    <property type="term" value="F:aldehyde dehydrogenase (NAD+) activity"/>
    <property type="evidence" value="ECO:0007669"/>
    <property type="project" value="UniProtKB-EC"/>
</dbReference>
<keyword evidence="11" id="KW-1185">Reference proteome</keyword>
<evidence type="ECO:0000256" key="3">
    <source>
        <dbReference type="ARBA" id="ARBA00049194"/>
    </source>
</evidence>
<dbReference type="InterPro" id="IPR029510">
    <property type="entry name" value="Ald_DH_CS_GLU"/>
</dbReference>
<dbReference type="GO" id="GO:0006081">
    <property type="term" value="P:aldehyde metabolic process"/>
    <property type="evidence" value="ECO:0007669"/>
    <property type="project" value="InterPro"/>
</dbReference>
<proteinExistence type="inferred from homology"/>
<dbReference type="PROSITE" id="PS00070">
    <property type="entry name" value="ALDEHYDE_DEHYDR_CYS"/>
    <property type="match status" value="1"/>
</dbReference>
<evidence type="ECO:0000256" key="5">
    <source>
        <dbReference type="PIRSR" id="PIRSR036492-1"/>
    </source>
</evidence>
<organism evidence="10 11">
    <name type="scientific">Halobacillus karajensis</name>
    <dbReference type="NCBI Taxonomy" id="195088"/>
    <lineage>
        <taxon>Bacteria</taxon>
        <taxon>Bacillati</taxon>
        <taxon>Bacillota</taxon>
        <taxon>Bacilli</taxon>
        <taxon>Bacillales</taxon>
        <taxon>Bacillaceae</taxon>
        <taxon>Halobacillus</taxon>
    </lineage>
</organism>
<dbReference type="InterPro" id="IPR015590">
    <property type="entry name" value="Aldehyde_DH_dom"/>
</dbReference>
<evidence type="ECO:0000256" key="4">
    <source>
        <dbReference type="PIRNR" id="PIRNR036492"/>
    </source>
</evidence>
<dbReference type="Gene3D" id="3.40.309.10">
    <property type="entry name" value="Aldehyde Dehydrogenase, Chain A, domain 2"/>
    <property type="match status" value="1"/>
</dbReference>
<dbReference type="InterPro" id="IPR012394">
    <property type="entry name" value="Aldehyde_DH_NAD(P)"/>
</dbReference>
<dbReference type="EMBL" id="CCDI010000002">
    <property type="protein sequence ID" value="CDQ24088.1"/>
    <property type="molecule type" value="Genomic_DNA"/>
</dbReference>
<feature type="domain" description="Aldehyde dehydrogenase" evidence="9">
    <location>
        <begin position="28"/>
        <end position="483"/>
    </location>
</feature>
<dbReference type="FunFam" id="3.40.605.10:FF:000007">
    <property type="entry name" value="NAD/NADP-dependent betaine aldehyde dehydrogenase"/>
    <property type="match status" value="1"/>
</dbReference>
<dbReference type="Gene3D" id="3.40.605.10">
    <property type="entry name" value="Aldehyde Dehydrogenase, Chain A, domain 1"/>
    <property type="match status" value="1"/>
</dbReference>
<dbReference type="InterPro" id="IPR016160">
    <property type="entry name" value="Ald_DH_CS_CYS"/>
</dbReference>
<dbReference type="PANTHER" id="PTHR42804:SF1">
    <property type="entry name" value="ALDEHYDE DEHYDROGENASE-RELATED"/>
    <property type="match status" value="1"/>
</dbReference>
<dbReference type="FunFam" id="3.40.605.10:FF:000026">
    <property type="entry name" value="Aldehyde dehydrogenase, putative"/>
    <property type="match status" value="1"/>
</dbReference>
<sequence length="489" mass="53005">MERSENIIHNKGDIMMRNYLKHYINGEWIESTGNEIEEVINPATEEVIGKISLGTNEDLDKAVQAARDAFPSFSQTSKEKRIELLKEIAAEYENRKEDIVETITDELGSPKSISENVHYMMGYNHFSQAAESLKNFSFIEDRGGHTVMKDTVGVSGLITPWNFPTNQTSTKIASAFAAGSPVILKPAEVTPFAAIILTEIFDKVGVPKGAFNLVNGSGSVIGDGISSHPGIDFVSFTGSGAVGKKVMQNASERIANVALELGGKSPLVVLEDADVEEAARAAVSHIATNSGQVCSAATRVLVPSSMKKSFEEAVQKVLPEYPVGNPREDNHIGPLVSQKQWDTVQSYIKKGQEEATLLVGGTGKPEGVEKGYYAKPTVFTDVDNDMVIAQEEIFGPVTCLITYDTVEEAIEIANDTKYGLAGYVFGEDEQTLVKVASALKAGRVKINDAKADFAAPFGGYKQSGIGREWGDYGIKEYLEIKTILGYPKK</sequence>
<dbReference type="CDD" id="cd07138">
    <property type="entry name" value="ALDH_CddD_SSP0762"/>
    <property type="match status" value="1"/>
</dbReference>
<dbReference type="InterPro" id="IPR016161">
    <property type="entry name" value="Ald_DH/histidinol_DH"/>
</dbReference>
<evidence type="ECO:0000256" key="8">
    <source>
        <dbReference type="SAM" id="Coils"/>
    </source>
</evidence>
<dbReference type="PROSITE" id="PS00687">
    <property type="entry name" value="ALDEHYDE_DEHYDR_GLU"/>
    <property type="match status" value="1"/>
</dbReference>
<dbReference type="Pfam" id="PF00171">
    <property type="entry name" value="Aldedh"/>
    <property type="match status" value="1"/>
</dbReference>
<name>A0A024P5N8_9BACI</name>
<comment type="caution">
    <text evidence="10">The sequence shown here is derived from an EMBL/GenBank/DDBJ whole genome shotgun (WGS) entry which is preliminary data.</text>
</comment>
<accession>A0A024P5N8</accession>
<dbReference type="FunFam" id="3.40.309.10:FF:000012">
    <property type="entry name" value="Betaine aldehyde dehydrogenase"/>
    <property type="match status" value="1"/>
</dbReference>
<evidence type="ECO:0000313" key="11">
    <source>
        <dbReference type="Proteomes" id="UP000028868"/>
    </source>
</evidence>
<dbReference type="Proteomes" id="UP000028868">
    <property type="component" value="Unassembled WGS sequence"/>
</dbReference>